<evidence type="ECO:0000313" key="4">
    <source>
        <dbReference type="EMBL" id="MPM52513.1"/>
    </source>
</evidence>
<dbReference type="EMBL" id="VSSQ01013896">
    <property type="protein sequence ID" value="MPM52513.1"/>
    <property type="molecule type" value="Genomic_DNA"/>
</dbReference>
<dbReference type="Pfam" id="PF25137">
    <property type="entry name" value="ADH_Fe_C"/>
    <property type="match status" value="1"/>
</dbReference>
<dbReference type="InterPro" id="IPR044731">
    <property type="entry name" value="BDH-like"/>
</dbReference>
<dbReference type="PROSITE" id="PS00913">
    <property type="entry name" value="ADH_IRON_1"/>
    <property type="match status" value="1"/>
</dbReference>
<dbReference type="InterPro" id="IPR056798">
    <property type="entry name" value="ADH_Fe_C"/>
</dbReference>
<dbReference type="GO" id="GO:0005829">
    <property type="term" value="C:cytosol"/>
    <property type="evidence" value="ECO:0007669"/>
    <property type="project" value="TreeGrafter"/>
</dbReference>
<proteinExistence type="predicted"/>
<dbReference type="Pfam" id="PF00465">
    <property type="entry name" value="Fe-ADH"/>
    <property type="match status" value="1"/>
</dbReference>
<dbReference type="CDD" id="cd08187">
    <property type="entry name" value="BDH"/>
    <property type="match status" value="1"/>
</dbReference>
<dbReference type="InterPro" id="IPR001670">
    <property type="entry name" value="ADH_Fe/GldA"/>
</dbReference>
<gene>
    <name evidence="4" type="primary">adh2_11</name>
    <name evidence="4" type="ORF">SDC9_99273</name>
</gene>
<accession>A0A645ANT5</accession>
<dbReference type="PANTHER" id="PTHR43633:SF1">
    <property type="entry name" value="ALCOHOL DEHYDROGENASE YQHD"/>
    <property type="match status" value="1"/>
</dbReference>
<dbReference type="InterPro" id="IPR018211">
    <property type="entry name" value="ADH_Fe_CS"/>
</dbReference>
<feature type="domain" description="Fe-containing alcohol dehydrogenase-like C-terminal" evidence="3">
    <location>
        <begin position="193"/>
        <end position="392"/>
    </location>
</feature>
<comment type="caution">
    <text evidence="4">The sequence shown here is derived from an EMBL/GenBank/DDBJ whole genome shotgun (WGS) entry which is preliminary data.</text>
</comment>
<dbReference type="Gene3D" id="3.40.50.1970">
    <property type="match status" value="1"/>
</dbReference>
<dbReference type="GO" id="GO:0008106">
    <property type="term" value="F:alcohol dehydrogenase (NADP+) activity"/>
    <property type="evidence" value="ECO:0007669"/>
    <property type="project" value="TreeGrafter"/>
</dbReference>
<dbReference type="GO" id="GO:1990362">
    <property type="term" value="F:butanol dehydrogenase (NAD+) activity"/>
    <property type="evidence" value="ECO:0007669"/>
    <property type="project" value="InterPro"/>
</dbReference>
<name>A0A645ANT5_9ZZZZ</name>
<feature type="domain" description="Alcohol dehydrogenase iron-type/glycerol dehydrogenase GldA" evidence="2">
    <location>
        <begin position="9"/>
        <end position="181"/>
    </location>
</feature>
<dbReference type="GO" id="GO:0050060">
    <property type="term" value="F:long-chain-alcohol dehydrogenase activity"/>
    <property type="evidence" value="ECO:0007669"/>
    <property type="project" value="UniProtKB-EC"/>
</dbReference>
<dbReference type="Gene3D" id="1.20.1090.10">
    <property type="entry name" value="Dehydroquinate synthase-like - alpha domain"/>
    <property type="match status" value="1"/>
</dbReference>
<evidence type="ECO:0000259" key="2">
    <source>
        <dbReference type="Pfam" id="PF00465"/>
    </source>
</evidence>
<dbReference type="EC" id="1.1.1.192" evidence="4"/>
<dbReference type="AlphaFoldDB" id="A0A645ANT5"/>
<protein>
    <submittedName>
        <fullName evidence="4">Long-chain-alcohol dehydrogenase 2</fullName>
        <ecNumber evidence="4">1.1.1.192</ecNumber>
    </submittedName>
</protein>
<evidence type="ECO:0000256" key="1">
    <source>
        <dbReference type="ARBA" id="ARBA00023002"/>
    </source>
</evidence>
<dbReference type="FunFam" id="3.40.50.1970:FF:000003">
    <property type="entry name" value="Alcohol dehydrogenase, iron-containing"/>
    <property type="match status" value="1"/>
</dbReference>
<organism evidence="4">
    <name type="scientific">bioreactor metagenome</name>
    <dbReference type="NCBI Taxonomy" id="1076179"/>
    <lineage>
        <taxon>unclassified sequences</taxon>
        <taxon>metagenomes</taxon>
        <taxon>ecological metagenomes</taxon>
    </lineage>
</organism>
<keyword evidence="1 4" id="KW-0560">Oxidoreductase</keyword>
<evidence type="ECO:0000259" key="3">
    <source>
        <dbReference type="Pfam" id="PF25137"/>
    </source>
</evidence>
<reference evidence="4" key="1">
    <citation type="submission" date="2019-08" db="EMBL/GenBank/DDBJ databases">
        <authorList>
            <person name="Kucharzyk K."/>
            <person name="Murdoch R.W."/>
            <person name="Higgins S."/>
            <person name="Loffler F."/>
        </authorList>
    </citation>
    <scope>NUCLEOTIDE SEQUENCE</scope>
</reference>
<dbReference type="GO" id="GO:0046872">
    <property type="term" value="F:metal ion binding"/>
    <property type="evidence" value="ECO:0007669"/>
    <property type="project" value="InterPro"/>
</dbReference>
<dbReference type="PROSITE" id="PS00060">
    <property type="entry name" value="ADH_IRON_2"/>
    <property type="match status" value="1"/>
</dbReference>
<dbReference type="PANTHER" id="PTHR43633">
    <property type="entry name" value="ALCOHOL DEHYDROGENASE YQHD"/>
    <property type="match status" value="1"/>
</dbReference>
<sequence>MQNFSYWNPSRIIFGKGTMSEVGKETAKWGKKVLFHFGGGSIKKNGVFDAVTASLKDAGLQIVYLGGVVPNPHLSLVREGIALCKKEHVDFVLAVGGGSVIDSAKAIAFGAKLPASQDVWNDYYMKADYTIAEALPLGVVLTIPAAGSESSTGSVITDAEHGLKRAVNSETLISKFAVMDPQTNYSLPAYQTACGASDILAHLQERYFTTVEHNDLSDRLLEACMRNVITNAPLALQYPDEYRYRAELMWTGTIAHNNLLDRGRVGDWATHDIEHELSALYDIAHGAGLAILFPAWMRYVHKVDIDRFVQYATRVWNVDLPLRDKEGIVEEAILRLQAFYKRIGMPTTLADAGIPEDKLRFMAENAFVGKSSHLGNFQKLYVDDVETIYRLAL</sequence>
<dbReference type="GO" id="GO:1990002">
    <property type="term" value="F:methylglyoxal reductase (NADPH) (acetol producing) activity"/>
    <property type="evidence" value="ECO:0007669"/>
    <property type="project" value="TreeGrafter"/>
</dbReference>
<dbReference type="SUPFAM" id="SSF56796">
    <property type="entry name" value="Dehydroquinate synthase-like"/>
    <property type="match status" value="1"/>
</dbReference>